<accession>A0A9I9EIG4</accession>
<sequence>MMMGDSESGERIIGNLGDSGLGELDYGKVEGGGCWGVGFLYKEEDD</sequence>
<organism evidence="1">
    <name type="scientific">Cucumis melo</name>
    <name type="common">Muskmelon</name>
    <dbReference type="NCBI Taxonomy" id="3656"/>
    <lineage>
        <taxon>Eukaryota</taxon>
        <taxon>Viridiplantae</taxon>
        <taxon>Streptophyta</taxon>
        <taxon>Embryophyta</taxon>
        <taxon>Tracheophyta</taxon>
        <taxon>Spermatophyta</taxon>
        <taxon>Magnoliopsida</taxon>
        <taxon>eudicotyledons</taxon>
        <taxon>Gunneridae</taxon>
        <taxon>Pentapetalae</taxon>
        <taxon>rosids</taxon>
        <taxon>fabids</taxon>
        <taxon>Cucurbitales</taxon>
        <taxon>Cucurbitaceae</taxon>
        <taxon>Benincaseae</taxon>
        <taxon>Cucumis</taxon>
    </lineage>
</organism>
<name>A0A9I9EIG4_CUCME</name>
<dbReference type="Gramene" id="MELO3C034264.2.1">
    <property type="protein sequence ID" value="MELO3C034264.2.1"/>
    <property type="gene ID" value="MELO3C034264.2"/>
</dbReference>
<protein>
    <submittedName>
        <fullName evidence="1">Uncharacterized protein</fullName>
    </submittedName>
</protein>
<dbReference type="AlphaFoldDB" id="A0A9I9EIG4"/>
<reference evidence="1" key="1">
    <citation type="submission" date="2023-03" db="UniProtKB">
        <authorList>
            <consortium name="EnsemblPlants"/>
        </authorList>
    </citation>
    <scope>IDENTIFICATION</scope>
</reference>
<dbReference type="EnsemblPlants" id="MELO3C034264.2.1">
    <property type="protein sequence ID" value="MELO3C034264.2.1"/>
    <property type="gene ID" value="MELO3C034264.2"/>
</dbReference>
<proteinExistence type="predicted"/>
<evidence type="ECO:0000313" key="1">
    <source>
        <dbReference type="EnsemblPlants" id="MELO3C034264.2.1"/>
    </source>
</evidence>